<dbReference type="PRINTS" id="PR00786">
    <property type="entry name" value="NEPRILYSIN"/>
</dbReference>
<keyword evidence="3" id="KW-0645">Protease</keyword>
<keyword evidence="8" id="KW-0732">Signal</keyword>
<organism evidence="11 12">
    <name type="scientific">Sandarakinorhabdus cyanobacteriorum</name>
    <dbReference type="NCBI Taxonomy" id="1981098"/>
    <lineage>
        <taxon>Bacteria</taxon>
        <taxon>Pseudomonadati</taxon>
        <taxon>Pseudomonadota</taxon>
        <taxon>Alphaproteobacteria</taxon>
        <taxon>Sphingomonadales</taxon>
        <taxon>Sphingosinicellaceae</taxon>
        <taxon>Sandarakinorhabdus</taxon>
    </lineage>
</organism>
<accession>A0A255Y7B6</accession>
<protein>
    <submittedName>
        <fullName evidence="11">Peptidase M13</fullName>
    </submittedName>
</protein>
<dbReference type="Pfam" id="PF01431">
    <property type="entry name" value="Peptidase_M13"/>
    <property type="match status" value="1"/>
</dbReference>
<keyword evidence="6" id="KW-0862">Zinc</keyword>
<dbReference type="InterPro" id="IPR000718">
    <property type="entry name" value="Peptidase_M13"/>
</dbReference>
<dbReference type="InterPro" id="IPR042089">
    <property type="entry name" value="Peptidase_M13_dom_2"/>
</dbReference>
<gene>
    <name evidence="11" type="ORF">CHU93_15945</name>
</gene>
<comment type="cofactor">
    <cofactor evidence="1">
        <name>Zn(2+)</name>
        <dbReference type="ChEBI" id="CHEBI:29105"/>
    </cofactor>
</comment>
<dbReference type="AlphaFoldDB" id="A0A255Y7B6"/>
<sequence length="675" mass="74205">MRLFLISASLITLATPALAADSKPQIGSFGFDTAGMDTSVKPGDDFVAYANGKYFANLQIPADKTAFGMSSGLSDLSRERTRSIIEKAAASNAAPGSEAQKVGDYFATYMDEAAIEAKGIAPIKPDLDAVAAIKDKAGYAALIGSYLRLGQGGPIQFGIGPDRKNPDRFVVQGGQGGLGLPDRDYYLDEKNPAFAAARVKYKAYVATMLGLAGYDNAAARADAIFALEMQLAKVHWSRVERRQAEKTYNPVPVGELGTRFPGFDWAAYFKASTIPVQGDVIISTPSSVEAIAKIIDGADLNVLKDYMVFQILRSASSGLPKAFGDATFDMYNKTLGGQPEQAPRWKRGVDFTSNALGEAIGKLYVAEYFPPAAKAKIDELVKNIIAALDARLDKLAWMDPKTRAAAREKLAAFTPKIGYPDKWRDYSKLTIVRGDMIGNARRLAEFEFNDDVEKLNKPVDRSEWFMTPMTVNAYANPTWNEIVFPAAILQAPFFDPNADDAVNYGAIGGVIGHEITHHFDDQGRKYDKTGRLAEWWTADDVARFKEGTDKVVAQYGAYEPLPGKKINGQLTLGENMADLAGVTIAYDAYQRSLKGKKAKVIDGFTGDQRFFLAFAQSWRTKNRDAALQQQLVTDPHTASHFRPYVVRNLDVWYKAFNVKPGEKLYLKPEERIKVW</sequence>
<dbReference type="PROSITE" id="PS51885">
    <property type="entry name" value="NEPRILYSIN"/>
    <property type="match status" value="1"/>
</dbReference>
<dbReference type="GO" id="GO:0046872">
    <property type="term" value="F:metal ion binding"/>
    <property type="evidence" value="ECO:0007669"/>
    <property type="project" value="UniProtKB-KW"/>
</dbReference>
<proteinExistence type="inferred from homology"/>
<evidence type="ECO:0000256" key="7">
    <source>
        <dbReference type="ARBA" id="ARBA00023049"/>
    </source>
</evidence>
<comment type="similarity">
    <text evidence="2">Belongs to the peptidase M13 family.</text>
</comment>
<dbReference type="GO" id="GO:0005886">
    <property type="term" value="C:plasma membrane"/>
    <property type="evidence" value="ECO:0007669"/>
    <property type="project" value="TreeGrafter"/>
</dbReference>
<evidence type="ECO:0000256" key="6">
    <source>
        <dbReference type="ARBA" id="ARBA00022833"/>
    </source>
</evidence>
<dbReference type="Proteomes" id="UP000216991">
    <property type="component" value="Unassembled WGS sequence"/>
</dbReference>
<keyword evidence="7" id="KW-0482">Metalloprotease</keyword>
<dbReference type="GO" id="GO:0004222">
    <property type="term" value="F:metalloendopeptidase activity"/>
    <property type="evidence" value="ECO:0007669"/>
    <property type="project" value="InterPro"/>
</dbReference>
<evidence type="ECO:0000259" key="10">
    <source>
        <dbReference type="Pfam" id="PF05649"/>
    </source>
</evidence>
<evidence type="ECO:0000313" key="11">
    <source>
        <dbReference type="EMBL" id="OYQ24330.1"/>
    </source>
</evidence>
<feature type="domain" description="Peptidase M13 C-terminal" evidence="9">
    <location>
        <begin position="472"/>
        <end position="672"/>
    </location>
</feature>
<keyword evidence="12" id="KW-1185">Reference proteome</keyword>
<dbReference type="InterPro" id="IPR024079">
    <property type="entry name" value="MetalloPept_cat_dom_sf"/>
</dbReference>
<evidence type="ECO:0000256" key="5">
    <source>
        <dbReference type="ARBA" id="ARBA00022801"/>
    </source>
</evidence>
<dbReference type="PANTHER" id="PTHR11733:SF167">
    <property type="entry name" value="FI17812P1-RELATED"/>
    <property type="match status" value="1"/>
</dbReference>
<dbReference type="InterPro" id="IPR008753">
    <property type="entry name" value="Peptidase_M13_N"/>
</dbReference>
<evidence type="ECO:0000256" key="3">
    <source>
        <dbReference type="ARBA" id="ARBA00022670"/>
    </source>
</evidence>
<dbReference type="PANTHER" id="PTHR11733">
    <property type="entry name" value="ZINC METALLOPROTEASE FAMILY M13 NEPRILYSIN-RELATED"/>
    <property type="match status" value="1"/>
</dbReference>
<evidence type="ECO:0000259" key="9">
    <source>
        <dbReference type="Pfam" id="PF01431"/>
    </source>
</evidence>
<dbReference type="SUPFAM" id="SSF55486">
    <property type="entry name" value="Metalloproteases ('zincins'), catalytic domain"/>
    <property type="match status" value="1"/>
</dbReference>
<feature type="domain" description="Peptidase M13 N-terminal" evidence="10">
    <location>
        <begin position="42"/>
        <end position="420"/>
    </location>
</feature>
<keyword evidence="4" id="KW-0479">Metal-binding</keyword>
<feature type="signal peptide" evidence="8">
    <location>
        <begin position="1"/>
        <end position="19"/>
    </location>
</feature>
<dbReference type="InterPro" id="IPR018497">
    <property type="entry name" value="Peptidase_M13_C"/>
</dbReference>
<dbReference type="RefSeq" id="WP_094475136.1">
    <property type="nucleotide sequence ID" value="NZ_NOXT01000125.1"/>
</dbReference>
<reference evidence="11 12" key="1">
    <citation type="submission" date="2017-07" db="EMBL/GenBank/DDBJ databases">
        <title>Sandarakinorhabdus cyanobacteriorum sp. nov., a novel bacterium isolated from cyanobacterial aggregates in a eutrophic lake.</title>
        <authorList>
            <person name="Cai H."/>
        </authorList>
    </citation>
    <scope>NUCLEOTIDE SEQUENCE [LARGE SCALE GENOMIC DNA]</scope>
    <source>
        <strain evidence="11 12">TH057</strain>
    </source>
</reference>
<evidence type="ECO:0000256" key="1">
    <source>
        <dbReference type="ARBA" id="ARBA00001947"/>
    </source>
</evidence>
<evidence type="ECO:0000313" key="12">
    <source>
        <dbReference type="Proteomes" id="UP000216991"/>
    </source>
</evidence>
<evidence type="ECO:0000256" key="4">
    <source>
        <dbReference type="ARBA" id="ARBA00022723"/>
    </source>
</evidence>
<dbReference type="Gene3D" id="1.10.1380.10">
    <property type="entry name" value="Neutral endopeptidase , domain2"/>
    <property type="match status" value="1"/>
</dbReference>
<dbReference type="CDD" id="cd08662">
    <property type="entry name" value="M13"/>
    <property type="match status" value="1"/>
</dbReference>
<dbReference type="EMBL" id="NOXT01000125">
    <property type="protein sequence ID" value="OYQ24330.1"/>
    <property type="molecule type" value="Genomic_DNA"/>
</dbReference>
<dbReference type="Pfam" id="PF05649">
    <property type="entry name" value="Peptidase_M13_N"/>
    <property type="match status" value="1"/>
</dbReference>
<keyword evidence="5" id="KW-0378">Hydrolase</keyword>
<evidence type="ECO:0000256" key="2">
    <source>
        <dbReference type="ARBA" id="ARBA00007357"/>
    </source>
</evidence>
<name>A0A255Y7B6_9SPHN</name>
<dbReference type="OrthoDB" id="9775677at2"/>
<dbReference type="Gene3D" id="3.40.390.10">
    <property type="entry name" value="Collagenase (Catalytic Domain)"/>
    <property type="match status" value="1"/>
</dbReference>
<feature type="chain" id="PRO_5012942737" evidence="8">
    <location>
        <begin position="20"/>
        <end position="675"/>
    </location>
</feature>
<dbReference type="GO" id="GO:0016485">
    <property type="term" value="P:protein processing"/>
    <property type="evidence" value="ECO:0007669"/>
    <property type="project" value="TreeGrafter"/>
</dbReference>
<evidence type="ECO:0000256" key="8">
    <source>
        <dbReference type="SAM" id="SignalP"/>
    </source>
</evidence>
<comment type="caution">
    <text evidence="11">The sequence shown here is derived from an EMBL/GenBank/DDBJ whole genome shotgun (WGS) entry which is preliminary data.</text>
</comment>